<evidence type="ECO:0000313" key="2">
    <source>
        <dbReference type="EMBL" id="GLK51434.1"/>
    </source>
</evidence>
<protein>
    <recommendedName>
        <fullName evidence="4">Stringent starvation protein B</fullName>
    </recommendedName>
</protein>
<comment type="caution">
    <text evidence="2">The sequence shown here is derived from an EMBL/GenBank/DDBJ whole genome shotgun (WGS) entry which is preliminary data.</text>
</comment>
<dbReference type="SUPFAM" id="SSF101738">
    <property type="entry name" value="SspB-like"/>
    <property type="match status" value="1"/>
</dbReference>
<dbReference type="EMBL" id="BSFE01000002">
    <property type="protein sequence ID" value="GLK51434.1"/>
    <property type="molecule type" value="Genomic_DNA"/>
</dbReference>
<organism evidence="2 3">
    <name type="scientific">Maricaulis virginensis</name>
    <dbReference type="NCBI Taxonomy" id="144022"/>
    <lineage>
        <taxon>Bacteria</taxon>
        <taxon>Pseudomonadati</taxon>
        <taxon>Pseudomonadota</taxon>
        <taxon>Alphaproteobacteria</taxon>
        <taxon>Maricaulales</taxon>
        <taxon>Maricaulaceae</taxon>
        <taxon>Maricaulis</taxon>
    </lineage>
</organism>
<dbReference type="Proteomes" id="UP001143486">
    <property type="component" value="Unassembled WGS sequence"/>
</dbReference>
<reference evidence="2" key="1">
    <citation type="journal article" date="2014" name="Int. J. Syst. Evol. Microbiol.">
        <title>Complete genome sequence of Corynebacterium casei LMG S-19264T (=DSM 44701T), isolated from a smear-ripened cheese.</title>
        <authorList>
            <consortium name="US DOE Joint Genome Institute (JGI-PGF)"/>
            <person name="Walter F."/>
            <person name="Albersmeier A."/>
            <person name="Kalinowski J."/>
            <person name="Ruckert C."/>
        </authorList>
    </citation>
    <scope>NUCLEOTIDE SEQUENCE</scope>
    <source>
        <strain evidence="2">VKM B-1513</strain>
    </source>
</reference>
<dbReference type="Gene3D" id="2.30.30.220">
    <property type="entry name" value="SspB-like"/>
    <property type="match status" value="1"/>
</dbReference>
<sequence length="165" mass="18218">MAKDLMRYDLMAQDALRGVVRQALLKAAGPGGLPGQHHFYITFRTQAPGVDIDPTLLEKYPEEMTIVLEHQFWDLDVTETGFEVTLKFSGVPKYLKMPYSAISRFHDPSVGFHLQFEQDPAEDEIDTPPPEKPKTAAGGKAGKSDKKAPGGDGAEVVSLDSFRKK</sequence>
<dbReference type="InterPro" id="IPR036760">
    <property type="entry name" value="SspB-like_sf"/>
</dbReference>
<dbReference type="AlphaFoldDB" id="A0A9W6MN23"/>
<dbReference type="Pfam" id="PF04386">
    <property type="entry name" value="SspB"/>
    <property type="match status" value="1"/>
</dbReference>
<name>A0A9W6MN23_9PROT</name>
<evidence type="ECO:0000256" key="1">
    <source>
        <dbReference type="SAM" id="MobiDB-lite"/>
    </source>
</evidence>
<proteinExistence type="predicted"/>
<dbReference type="InterPro" id="IPR007481">
    <property type="entry name" value="SspB"/>
</dbReference>
<evidence type="ECO:0008006" key="4">
    <source>
        <dbReference type="Google" id="ProtNLM"/>
    </source>
</evidence>
<keyword evidence="3" id="KW-1185">Reference proteome</keyword>
<dbReference type="RefSeq" id="WP_271185815.1">
    <property type="nucleotide sequence ID" value="NZ_BSFE01000002.1"/>
</dbReference>
<reference evidence="2" key="2">
    <citation type="submission" date="2023-01" db="EMBL/GenBank/DDBJ databases">
        <authorList>
            <person name="Sun Q."/>
            <person name="Evtushenko L."/>
        </authorList>
    </citation>
    <scope>NUCLEOTIDE SEQUENCE</scope>
    <source>
        <strain evidence="2">VKM B-1513</strain>
    </source>
</reference>
<evidence type="ECO:0000313" key="3">
    <source>
        <dbReference type="Proteomes" id="UP001143486"/>
    </source>
</evidence>
<accession>A0A9W6MN23</accession>
<gene>
    <name evidence="2" type="ORF">GCM10017621_09420</name>
</gene>
<feature type="region of interest" description="Disordered" evidence="1">
    <location>
        <begin position="118"/>
        <end position="165"/>
    </location>
</feature>